<protein>
    <submittedName>
        <fullName evidence="3">Acyltransferase</fullName>
    </submittedName>
</protein>
<dbReference type="Proteomes" id="UP000694232">
    <property type="component" value="Chromosome 1"/>
</dbReference>
<feature type="transmembrane region" description="Helical" evidence="1">
    <location>
        <begin position="304"/>
        <end position="325"/>
    </location>
</feature>
<proteinExistence type="predicted"/>
<evidence type="ECO:0000259" key="2">
    <source>
        <dbReference type="Pfam" id="PF01757"/>
    </source>
</evidence>
<reference evidence="3" key="1">
    <citation type="submission" date="2021-06" db="EMBL/GenBank/DDBJ databases">
        <title>Vibrio nov. sp., novel gut bacterium isolated from Yellow Sea oyster.</title>
        <authorList>
            <person name="Muhammad N."/>
            <person name="Nguyen T.H."/>
            <person name="Lee Y.-J."/>
            <person name="Ko J."/>
            <person name="Kim S.-G."/>
        </authorList>
    </citation>
    <scope>NUCLEOTIDE SEQUENCE</scope>
    <source>
        <strain evidence="3">OG9-811</strain>
    </source>
</reference>
<feature type="transmembrane region" description="Helical" evidence="1">
    <location>
        <begin position="182"/>
        <end position="206"/>
    </location>
</feature>
<keyword evidence="1" id="KW-1133">Transmembrane helix</keyword>
<evidence type="ECO:0000313" key="4">
    <source>
        <dbReference type="Proteomes" id="UP000694232"/>
    </source>
</evidence>
<feature type="transmembrane region" description="Helical" evidence="1">
    <location>
        <begin position="128"/>
        <end position="149"/>
    </location>
</feature>
<dbReference type="InterPro" id="IPR050879">
    <property type="entry name" value="Acyltransferase_3"/>
</dbReference>
<dbReference type="AlphaFoldDB" id="A0A975YN79"/>
<dbReference type="InterPro" id="IPR002656">
    <property type="entry name" value="Acyl_transf_3_dom"/>
</dbReference>
<evidence type="ECO:0000256" key="1">
    <source>
        <dbReference type="SAM" id="Phobius"/>
    </source>
</evidence>
<feature type="transmembrane region" description="Helical" evidence="1">
    <location>
        <begin position="218"/>
        <end position="236"/>
    </location>
</feature>
<feature type="transmembrane region" description="Helical" evidence="1">
    <location>
        <begin position="83"/>
        <end position="103"/>
    </location>
</feature>
<keyword evidence="3" id="KW-0808">Transferase</keyword>
<dbReference type="GO" id="GO:0016020">
    <property type="term" value="C:membrane"/>
    <property type="evidence" value="ECO:0007669"/>
    <property type="project" value="TreeGrafter"/>
</dbReference>
<dbReference type="GO" id="GO:0000271">
    <property type="term" value="P:polysaccharide biosynthetic process"/>
    <property type="evidence" value="ECO:0007669"/>
    <property type="project" value="TreeGrafter"/>
</dbReference>
<dbReference type="KEGG" id="vos:KNV97_17815"/>
<gene>
    <name evidence="3" type="ORF">KNV97_17815</name>
</gene>
<dbReference type="PANTHER" id="PTHR23028:SF53">
    <property type="entry name" value="ACYL_TRANSF_3 DOMAIN-CONTAINING PROTEIN"/>
    <property type="match status" value="1"/>
</dbReference>
<name>A0A975YN79_9VIBR</name>
<dbReference type="PANTHER" id="PTHR23028">
    <property type="entry name" value="ACETYLTRANSFERASE"/>
    <property type="match status" value="1"/>
</dbReference>
<keyword evidence="3" id="KW-0012">Acyltransferase</keyword>
<feature type="transmembrane region" description="Helical" evidence="1">
    <location>
        <begin position="12"/>
        <end position="29"/>
    </location>
</feature>
<evidence type="ECO:0000313" key="3">
    <source>
        <dbReference type="EMBL" id="QXO17236.1"/>
    </source>
</evidence>
<feature type="transmembrane region" description="Helical" evidence="1">
    <location>
        <begin position="161"/>
        <end position="176"/>
    </location>
</feature>
<feature type="domain" description="Acyltransferase 3" evidence="2">
    <location>
        <begin position="5"/>
        <end position="322"/>
    </location>
</feature>
<keyword evidence="4" id="KW-1185">Reference proteome</keyword>
<dbReference type="RefSeq" id="WP_218562473.1">
    <property type="nucleotide sequence ID" value="NZ_CP076643.1"/>
</dbReference>
<sequence length="346" mass="40242">MKLQSLQILRALAAWLVVYHHFMQVFYNFNYNSFLGEFFSYRGGFGVDVFFVLSGFVMYSSINSNSNTSPVIFFVKRLFRIFPAYWFYTFSFVFLILLIPSGLSERVFTLESLVLSLFFIPHQNPTGLGVYPLLTVGWTLNFEMMFYLILSVCLFWGNNKALFLCCIIIFFLPLVIPSQVDVIFYVLNSIKLWQFIFGIFVGLFISKYTNIPFFNYRTGFFFIVLAFFVISSFFGYGFVQKTLSATFLVLGFILIEPILDKKNFVVRFLVKLGDISYSTYLSHVLILHVFVYMFGNDLTGLGELSVLVLMSCSVYFVSILTYNYVENSSYVDFLRNKVIRLKFNNL</sequence>
<dbReference type="GO" id="GO:0016747">
    <property type="term" value="F:acyltransferase activity, transferring groups other than amino-acyl groups"/>
    <property type="evidence" value="ECO:0007669"/>
    <property type="project" value="InterPro"/>
</dbReference>
<dbReference type="EMBL" id="CP076643">
    <property type="protein sequence ID" value="QXO17236.1"/>
    <property type="molecule type" value="Genomic_DNA"/>
</dbReference>
<organism evidence="3 4">
    <name type="scientific">Vibrio ostreae</name>
    <dbReference type="NCBI Taxonomy" id="2841925"/>
    <lineage>
        <taxon>Bacteria</taxon>
        <taxon>Pseudomonadati</taxon>
        <taxon>Pseudomonadota</taxon>
        <taxon>Gammaproteobacteria</taxon>
        <taxon>Vibrionales</taxon>
        <taxon>Vibrionaceae</taxon>
        <taxon>Vibrio</taxon>
    </lineage>
</organism>
<feature type="transmembrane region" description="Helical" evidence="1">
    <location>
        <begin position="242"/>
        <end position="259"/>
    </location>
</feature>
<accession>A0A975YN79</accession>
<feature type="transmembrane region" description="Helical" evidence="1">
    <location>
        <begin position="280"/>
        <end position="298"/>
    </location>
</feature>
<dbReference type="Pfam" id="PF01757">
    <property type="entry name" value="Acyl_transf_3"/>
    <property type="match status" value="1"/>
</dbReference>
<keyword evidence="1" id="KW-0472">Membrane</keyword>
<keyword evidence="1" id="KW-0812">Transmembrane</keyword>
<feature type="transmembrane region" description="Helical" evidence="1">
    <location>
        <begin position="41"/>
        <end position="62"/>
    </location>
</feature>